<dbReference type="PRINTS" id="PR00081">
    <property type="entry name" value="GDHRDH"/>
</dbReference>
<dbReference type="InterPro" id="IPR036291">
    <property type="entry name" value="NAD(P)-bd_dom_sf"/>
</dbReference>
<dbReference type="EMBL" id="CP101989">
    <property type="protein sequence ID" value="UUI64811.1"/>
    <property type="molecule type" value="Genomic_DNA"/>
</dbReference>
<dbReference type="InterPro" id="IPR002347">
    <property type="entry name" value="SDR_fam"/>
</dbReference>
<dbReference type="InterPro" id="IPR020904">
    <property type="entry name" value="Sc_DH/Rdtase_CS"/>
</dbReference>
<dbReference type="RefSeq" id="WP_227565905.1">
    <property type="nucleotide sequence ID" value="NZ_CP101989.1"/>
</dbReference>
<evidence type="ECO:0000313" key="3">
    <source>
        <dbReference type="Proteomes" id="UP001317322"/>
    </source>
</evidence>
<dbReference type="PANTHER" id="PTHR42760:SF78">
    <property type="entry name" value="3-OXOACYL-[ACYL-CARRIER-PROTEIN] REDUCTASE [NADH]"/>
    <property type="match status" value="1"/>
</dbReference>
<evidence type="ECO:0000256" key="1">
    <source>
        <dbReference type="ARBA" id="ARBA00006484"/>
    </source>
</evidence>
<dbReference type="Gene3D" id="3.40.50.720">
    <property type="entry name" value="NAD(P)-binding Rossmann-like Domain"/>
    <property type="match status" value="1"/>
</dbReference>
<reference evidence="2 3" key="1">
    <citation type="submission" date="2022-07" db="EMBL/GenBank/DDBJ databases">
        <title>Novel species in genus cellulomonas.</title>
        <authorList>
            <person name="Ye L."/>
        </authorList>
    </citation>
    <scope>NUCLEOTIDE SEQUENCE [LARGE SCALE GENOMIC DNA]</scope>
    <source>
        <strain evidence="3">zg-Y908</strain>
    </source>
</reference>
<accession>A0ABY5K5Y0</accession>
<dbReference type="Proteomes" id="UP001317322">
    <property type="component" value="Chromosome"/>
</dbReference>
<gene>
    <name evidence="2" type="ORF">NP075_17120</name>
</gene>
<evidence type="ECO:0000313" key="2">
    <source>
        <dbReference type="EMBL" id="UUI64811.1"/>
    </source>
</evidence>
<protein>
    <submittedName>
        <fullName evidence="2">SDR family oxidoreductase</fullName>
    </submittedName>
</protein>
<sequence length="255" mass="26093">MTLPDHTTVEATRALRTVVVSGAGTGMGRAVAERFLADGATVVALGRRAEPLHRLRDDHPTSDVQVVPADLTDPDAVLRVVEALDGRPVDVLVNNAGGVGGAPDPGLHGLLESYRRTVDQNLLSAMLLTEALWPSLARPGGRVVTICSIAAQRGGGGAYGAAKAGLVAWGAELAGRGGPDGITVNTVSPGYVQDTEFFSTQGRSRRHDALVAQTLLGRAGTPSDVAGAVHYLASADAGWVTGQVLSVNGGAVLGR</sequence>
<organism evidence="2 3">
    <name type="scientific">Cellulomonas wangsupingiae</name>
    <dbReference type="NCBI Taxonomy" id="2968085"/>
    <lineage>
        <taxon>Bacteria</taxon>
        <taxon>Bacillati</taxon>
        <taxon>Actinomycetota</taxon>
        <taxon>Actinomycetes</taxon>
        <taxon>Micrococcales</taxon>
        <taxon>Cellulomonadaceae</taxon>
        <taxon>Cellulomonas</taxon>
    </lineage>
</organism>
<dbReference type="PRINTS" id="PR00080">
    <property type="entry name" value="SDRFAMILY"/>
</dbReference>
<dbReference type="SUPFAM" id="SSF51735">
    <property type="entry name" value="NAD(P)-binding Rossmann-fold domains"/>
    <property type="match status" value="1"/>
</dbReference>
<dbReference type="Pfam" id="PF13561">
    <property type="entry name" value="adh_short_C2"/>
    <property type="match status" value="1"/>
</dbReference>
<comment type="similarity">
    <text evidence="1">Belongs to the short-chain dehydrogenases/reductases (SDR) family.</text>
</comment>
<dbReference type="CDD" id="cd05233">
    <property type="entry name" value="SDR_c"/>
    <property type="match status" value="1"/>
</dbReference>
<dbReference type="PANTHER" id="PTHR42760">
    <property type="entry name" value="SHORT-CHAIN DEHYDROGENASES/REDUCTASES FAMILY MEMBER"/>
    <property type="match status" value="1"/>
</dbReference>
<dbReference type="PROSITE" id="PS00061">
    <property type="entry name" value="ADH_SHORT"/>
    <property type="match status" value="1"/>
</dbReference>
<keyword evidence="3" id="KW-1185">Reference proteome</keyword>
<name>A0ABY5K5Y0_9CELL</name>
<proteinExistence type="inferred from homology"/>